<evidence type="ECO:0000313" key="2">
    <source>
        <dbReference type="EMBL" id="AOS97204.1"/>
    </source>
</evidence>
<keyword evidence="1" id="KW-1133">Transmembrane helix</keyword>
<gene>
    <name evidence="2" type="ORF">AUP74_01773</name>
</gene>
<sequence>MNKIIARGLFVVLLAAALFAGLKSTPVPQVVSHFDLILHFGAFAALAGLWMIGFTRPPVGIFVLITIGLGIEVWQGWMLPGRTADGWDILANSLGVFCGWFSILLLSRFVLSRADKKAGLVEISIKNSK</sequence>
<feature type="transmembrane region" description="Helical" evidence="1">
    <location>
        <begin position="34"/>
        <end position="52"/>
    </location>
</feature>
<keyword evidence="1" id="KW-0812">Transmembrane</keyword>
<organism evidence="2 3">
    <name type="scientific">Microbulbifer aggregans</name>
    <dbReference type="NCBI Taxonomy" id="1769779"/>
    <lineage>
        <taxon>Bacteria</taxon>
        <taxon>Pseudomonadati</taxon>
        <taxon>Pseudomonadota</taxon>
        <taxon>Gammaproteobacteria</taxon>
        <taxon>Cellvibrionales</taxon>
        <taxon>Microbulbiferaceae</taxon>
        <taxon>Microbulbifer</taxon>
    </lineage>
</organism>
<dbReference type="STRING" id="1769779.AUP74_01773"/>
<keyword evidence="1" id="KW-0472">Membrane</keyword>
<feature type="transmembrane region" description="Helical" evidence="1">
    <location>
        <begin position="89"/>
        <end position="111"/>
    </location>
</feature>
<feature type="transmembrane region" description="Helical" evidence="1">
    <location>
        <begin position="59"/>
        <end position="77"/>
    </location>
</feature>
<keyword evidence="3" id="KW-1185">Reference proteome</keyword>
<evidence type="ECO:0000313" key="3">
    <source>
        <dbReference type="Proteomes" id="UP000095672"/>
    </source>
</evidence>
<dbReference type="KEGG" id="micc:AUP74_01773"/>
<dbReference type="PANTHER" id="PTHR28008:SF1">
    <property type="entry name" value="DOMAIN PROTEIN, PUTATIVE (AFU_ORTHOLOGUE AFUA_3G10980)-RELATED"/>
    <property type="match status" value="1"/>
</dbReference>
<dbReference type="EMBL" id="CP014143">
    <property type="protein sequence ID" value="AOS97204.1"/>
    <property type="molecule type" value="Genomic_DNA"/>
</dbReference>
<evidence type="ECO:0000256" key="1">
    <source>
        <dbReference type="SAM" id="Phobius"/>
    </source>
</evidence>
<dbReference type="RefSeq" id="WP_145924351.1">
    <property type="nucleotide sequence ID" value="NZ_CP014143.1"/>
</dbReference>
<reference evidence="3" key="1">
    <citation type="submission" date="2016-01" db="EMBL/GenBank/DDBJ databases">
        <title>Complete genome sequence of Microbulbifer sp. CCB-MM1, a halophile isolated from Matang Mangrove Forest, Perak.</title>
        <authorList>
            <person name="Moh T.H."/>
            <person name="Dinesh B."/>
            <person name="Lau N.-S."/>
            <person name="Go F."/>
            <person name="Alexander Chong S.-C."/>
        </authorList>
    </citation>
    <scope>NUCLEOTIDE SEQUENCE [LARGE SCALE GENOMIC DNA]</scope>
    <source>
        <strain evidence="3">CCB-MM1</strain>
    </source>
</reference>
<name>A0A1C9W7S4_9GAMM</name>
<accession>A0A1C9W7S4</accession>
<dbReference type="Proteomes" id="UP000095672">
    <property type="component" value="Chromosome"/>
</dbReference>
<proteinExistence type="predicted"/>
<evidence type="ECO:0008006" key="4">
    <source>
        <dbReference type="Google" id="ProtNLM"/>
    </source>
</evidence>
<dbReference type="PANTHER" id="PTHR28008">
    <property type="entry name" value="DOMAIN PROTEIN, PUTATIVE (AFU_ORTHOLOGUE AFUA_3G10980)-RELATED"/>
    <property type="match status" value="1"/>
</dbReference>
<dbReference type="AlphaFoldDB" id="A0A1C9W7S4"/>
<protein>
    <recommendedName>
        <fullName evidence="4">VanZ like family protein</fullName>
    </recommendedName>
</protein>
<dbReference type="OrthoDB" id="8564037at2"/>